<evidence type="ECO:0000313" key="6">
    <source>
        <dbReference type="EMBL" id="CAF0962041.1"/>
    </source>
</evidence>
<dbReference type="SUPFAM" id="SSF57196">
    <property type="entry name" value="EGF/Laminin"/>
    <property type="match status" value="3"/>
</dbReference>
<dbReference type="InterPro" id="IPR051022">
    <property type="entry name" value="Notch_Cell-Fate_Det"/>
</dbReference>
<dbReference type="OrthoDB" id="430340at2759"/>
<evidence type="ECO:0000313" key="7">
    <source>
        <dbReference type="Proteomes" id="UP000663879"/>
    </source>
</evidence>
<sequence length="264" mass="29693">MILTLSDDCIRYWNASEIPWSNVMICNFIGLHAFTHSKFSYNEDIIDVTEISTIITETSLIDYDDLESYSTHENEPIVKTSSVIGSIINDQKIPSFASLNELKIEKTVNLITSVFDMTNCLSNCSNNGKCKFKNNQFSCECLSHFSGATCQVDTRPCSSNPCLNNATCIDEIESKKYNCECVNDPETNSQIYYGQNCQFKIDVCENETCSGNGNCKDFENRPQCECFYLFNGTRCEFESLEMVGIKKVMTITSIVAICVLAILC</sequence>
<feature type="disulfide bond" evidence="4">
    <location>
        <begin position="141"/>
        <end position="150"/>
    </location>
</feature>
<name>A0A814DY77_9BILA</name>
<evidence type="ECO:0000259" key="5">
    <source>
        <dbReference type="PROSITE" id="PS50026"/>
    </source>
</evidence>
<dbReference type="EMBL" id="CAJNOC010002996">
    <property type="protein sequence ID" value="CAF0962041.1"/>
    <property type="molecule type" value="Genomic_DNA"/>
</dbReference>
<evidence type="ECO:0000256" key="1">
    <source>
        <dbReference type="ARBA" id="ARBA00022536"/>
    </source>
</evidence>
<feature type="disulfide bond" evidence="4">
    <location>
        <begin position="226"/>
        <end position="235"/>
    </location>
</feature>
<dbReference type="Proteomes" id="UP000663879">
    <property type="component" value="Unassembled WGS sequence"/>
</dbReference>
<accession>A0A814DY77</accession>
<feature type="disulfide bond" evidence="4">
    <location>
        <begin position="162"/>
        <end position="179"/>
    </location>
</feature>
<dbReference type="PROSITE" id="PS50026">
    <property type="entry name" value="EGF_3"/>
    <property type="match status" value="3"/>
</dbReference>
<dbReference type="Pfam" id="PF00008">
    <property type="entry name" value="EGF"/>
    <property type="match status" value="1"/>
</dbReference>
<dbReference type="AlphaFoldDB" id="A0A814DY77"/>
<gene>
    <name evidence="6" type="ORF">OXX778_LOCUS14501</name>
</gene>
<dbReference type="PROSITE" id="PS00022">
    <property type="entry name" value="EGF_1"/>
    <property type="match status" value="2"/>
</dbReference>
<keyword evidence="7" id="KW-1185">Reference proteome</keyword>
<protein>
    <recommendedName>
        <fullName evidence="5">EGF-like domain-containing protein</fullName>
    </recommendedName>
</protein>
<evidence type="ECO:0000256" key="3">
    <source>
        <dbReference type="ARBA" id="ARBA00023157"/>
    </source>
</evidence>
<feature type="domain" description="EGF-like" evidence="5">
    <location>
        <begin position="153"/>
        <end position="198"/>
    </location>
</feature>
<organism evidence="6 7">
    <name type="scientific">Brachionus calyciflorus</name>
    <dbReference type="NCBI Taxonomy" id="104777"/>
    <lineage>
        <taxon>Eukaryota</taxon>
        <taxon>Metazoa</taxon>
        <taxon>Spiralia</taxon>
        <taxon>Gnathifera</taxon>
        <taxon>Rotifera</taxon>
        <taxon>Eurotatoria</taxon>
        <taxon>Monogononta</taxon>
        <taxon>Pseudotrocha</taxon>
        <taxon>Ploima</taxon>
        <taxon>Brachionidae</taxon>
        <taxon>Brachionus</taxon>
    </lineage>
</organism>
<dbReference type="Gene3D" id="2.10.25.10">
    <property type="entry name" value="Laminin"/>
    <property type="match status" value="2"/>
</dbReference>
<evidence type="ECO:0000256" key="4">
    <source>
        <dbReference type="PROSITE-ProRule" id="PRU00076"/>
    </source>
</evidence>
<proteinExistence type="predicted"/>
<keyword evidence="3 4" id="KW-1015">Disulfide bond</keyword>
<keyword evidence="2" id="KW-0677">Repeat</keyword>
<feature type="domain" description="EGF-like" evidence="5">
    <location>
        <begin position="200"/>
        <end position="236"/>
    </location>
</feature>
<reference evidence="6" key="1">
    <citation type="submission" date="2021-02" db="EMBL/GenBank/DDBJ databases">
        <authorList>
            <person name="Nowell W R."/>
        </authorList>
    </citation>
    <scope>NUCLEOTIDE SEQUENCE</scope>
    <source>
        <strain evidence="6">Ploen Becks lab</strain>
    </source>
</reference>
<keyword evidence="1 4" id="KW-0245">EGF-like domain</keyword>
<comment type="caution">
    <text evidence="4">Lacks conserved residue(s) required for the propagation of feature annotation.</text>
</comment>
<dbReference type="SMART" id="SM00181">
    <property type="entry name" value="EGF"/>
    <property type="match status" value="3"/>
</dbReference>
<feature type="domain" description="EGF-like" evidence="5">
    <location>
        <begin position="116"/>
        <end position="151"/>
    </location>
</feature>
<dbReference type="PANTHER" id="PTHR24049">
    <property type="entry name" value="CRUMBS FAMILY MEMBER"/>
    <property type="match status" value="1"/>
</dbReference>
<feature type="disulfide bond" evidence="4">
    <location>
        <begin position="120"/>
        <end position="130"/>
    </location>
</feature>
<dbReference type="InterPro" id="IPR000742">
    <property type="entry name" value="EGF"/>
</dbReference>
<comment type="caution">
    <text evidence="6">The sequence shown here is derived from an EMBL/GenBank/DDBJ whole genome shotgun (WGS) entry which is preliminary data.</text>
</comment>
<evidence type="ECO:0000256" key="2">
    <source>
        <dbReference type="ARBA" id="ARBA00022737"/>
    </source>
</evidence>